<keyword evidence="14" id="KW-1185">Reference proteome</keyword>
<evidence type="ECO:0000256" key="3">
    <source>
        <dbReference type="ARBA" id="ARBA00022452"/>
    </source>
</evidence>
<keyword evidence="2 8" id="KW-0813">Transport</keyword>
<dbReference type="InterPro" id="IPR012910">
    <property type="entry name" value="Plug_dom"/>
</dbReference>
<dbReference type="Pfam" id="PF07715">
    <property type="entry name" value="Plug"/>
    <property type="match status" value="1"/>
</dbReference>
<evidence type="ECO:0000259" key="11">
    <source>
        <dbReference type="Pfam" id="PF00593"/>
    </source>
</evidence>
<accession>A0ABT9GM55</accession>
<feature type="signal peptide" evidence="10">
    <location>
        <begin position="1"/>
        <end position="24"/>
    </location>
</feature>
<reference evidence="13 14" key="1">
    <citation type="submission" date="2023-08" db="EMBL/GenBank/DDBJ databases">
        <authorList>
            <person name="Joshi A."/>
            <person name="Thite S."/>
        </authorList>
    </citation>
    <scope>NUCLEOTIDE SEQUENCE [LARGE SCALE GENOMIC DNA]</scope>
    <source>
        <strain evidence="13 14">1E1</strain>
    </source>
</reference>
<proteinExistence type="inferred from homology"/>
<dbReference type="SUPFAM" id="SSF56935">
    <property type="entry name" value="Porins"/>
    <property type="match status" value="1"/>
</dbReference>
<dbReference type="RefSeq" id="WP_305944211.1">
    <property type="nucleotide sequence ID" value="NZ_JAUZVY010000001.1"/>
</dbReference>
<keyword evidence="6 8" id="KW-0472">Membrane</keyword>
<dbReference type="InterPro" id="IPR036942">
    <property type="entry name" value="Beta-barrel_TonB_sf"/>
</dbReference>
<sequence length="967" mass="104525">MYTNNKLSKAVRLAIAFGAASATAFTAHTVAADEEESARVERIEVTGSRLRRTDLETASPITVVDRASIDAGGFRNLGEILTTLNQADALGLTNVTNDTNGNDGTQTISLRGIGSSRTLVLVDGRRWLALGGGQVDISQIPVAAVERIEVLADGASAIYGSDAIGGVINIITRSDYEGFEIDASYGGNFEGDGENMSYGFSLGVSNARSNLFVNFNRVEQRAIGAGDRDISAVPLANTDLYLSAFGEYGIFFVDGAYLSLDPSREIAGLAPGDRTADDFVLSSAIYGVSDDWPDTRFNYAPQNYLMTPSERTSVFVKASHELTDNVRAFGQFTFNQRKSNTQIAAVPVTNYFSGPQWQIPIAADNVFNPFDTEINGSGFRMSPAGPRDRYQDYDTYFGTVGFEGDFEIGDMPFYWDVAYSRGESSRHARGENYVNLGRLRNGLGPSFVNADGELRCGTADAPIANCVPVNFFNGVTGMTPEMVDYITYTSHEKTEARVRNLTANISTDLFELPAGVVSMAAGVELREDSFNNVPDSVVQSGLGSDNFRETTQGAKKAEEGYVEFAVPVLRDLPGAQNLELSLAMRYSKFTNDGLVGPNPVTESFSNNSGKIGFTYVPFEGLMLRGNYAQTFRAPSVSDLFGGGSESFGGATDLCSDSPAAGFAYSQLTPEQQARCAAVFGIGPDGAPQPTSQIRQLVGGNPFLQPESGNTKTLGFVYNPDFIDGFDMSVDWFKISLKDVLSSVAANTIMRNCIIEADDTACGFIERSGTGEVQTIRRSSFNLASVEVEGLDLSANYRYETDSMGTFAVRVNSTYTMSAKTTLGQLSEAQSVVGRAIGAFGGPTWRLRSNIATVWRYDDLDVNWTIRHTSSLTEPCAAGEVNVGICNNIVQNADGSNNVGDSFNRIGSVFYHDVSVGYELPWNASVRVGARNVFRKDPPISLTAFANSFLQNYDIPGGAYFMTYRQQF</sequence>
<dbReference type="PROSITE" id="PS52016">
    <property type="entry name" value="TONB_DEPENDENT_REC_3"/>
    <property type="match status" value="1"/>
</dbReference>
<dbReference type="PANTHER" id="PTHR47234:SF2">
    <property type="entry name" value="TONB-DEPENDENT RECEPTOR"/>
    <property type="match status" value="1"/>
</dbReference>
<keyword evidence="5 9" id="KW-0798">TonB box</keyword>
<dbReference type="InterPro" id="IPR037066">
    <property type="entry name" value="Plug_dom_sf"/>
</dbReference>
<protein>
    <submittedName>
        <fullName evidence="13">TonB-dependent receptor</fullName>
    </submittedName>
</protein>
<evidence type="ECO:0000313" key="13">
    <source>
        <dbReference type="EMBL" id="MDP4528049.1"/>
    </source>
</evidence>
<evidence type="ECO:0000313" key="14">
    <source>
        <dbReference type="Proteomes" id="UP001236258"/>
    </source>
</evidence>
<evidence type="ECO:0000256" key="2">
    <source>
        <dbReference type="ARBA" id="ARBA00022448"/>
    </source>
</evidence>
<evidence type="ECO:0000256" key="8">
    <source>
        <dbReference type="PROSITE-ProRule" id="PRU01360"/>
    </source>
</evidence>
<comment type="caution">
    <text evidence="13">The sequence shown here is derived from an EMBL/GenBank/DDBJ whole genome shotgun (WGS) entry which is preliminary data.</text>
</comment>
<evidence type="ECO:0000256" key="5">
    <source>
        <dbReference type="ARBA" id="ARBA00023077"/>
    </source>
</evidence>
<dbReference type="PANTHER" id="PTHR47234">
    <property type="match status" value="1"/>
</dbReference>
<evidence type="ECO:0000256" key="1">
    <source>
        <dbReference type="ARBA" id="ARBA00004571"/>
    </source>
</evidence>
<feature type="domain" description="TonB-dependent receptor plug" evidence="12">
    <location>
        <begin position="55"/>
        <end position="167"/>
    </location>
</feature>
<dbReference type="InterPro" id="IPR000531">
    <property type="entry name" value="Beta-barrel_TonB"/>
</dbReference>
<dbReference type="Proteomes" id="UP001236258">
    <property type="component" value="Unassembled WGS sequence"/>
</dbReference>
<keyword evidence="4 8" id="KW-0812">Transmembrane</keyword>
<organism evidence="13 14">
    <name type="scientific">Alkalimonas delamerensis</name>
    <dbReference type="NCBI Taxonomy" id="265981"/>
    <lineage>
        <taxon>Bacteria</taxon>
        <taxon>Pseudomonadati</taxon>
        <taxon>Pseudomonadota</taxon>
        <taxon>Gammaproteobacteria</taxon>
        <taxon>Alkalimonas</taxon>
    </lineage>
</organism>
<dbReference type="Gene3D" id="2.40.170.20">
    <property type="entry name" value="TonB-dependent receptor, beta-barrel domain"/>
    <property type="match status" value="1"/>
</dbReference>
<evidence type="ECO:0000256" key="7">
    <source>
        <dbReference type="ARBA" id="ARBA00023237"/>
    </source>
</evidence>
<evidence type="ECO:0000256" key="4">
    <source>
        <dbReference type="ARBA" id="ARBA00022692"/>
    </source>
</evidence>
<evidence type="ECO:0000259" key="12">
    <source>
        <dbReference type="Pfam" id="PF07715"/>
    </source>
</evidence>
<keyword evidence="3 8" id="KW-1134">Transmembrane beta strand</keyword>
<dbReference type="Pfam" id="PF00593">
    <property type="entry name" value="TonB_dep_Rec_b-barrel"/>
    <property type="match status" value="1"/>
</dbReference>
<comment type="subcellular location">
    <subcellularLocation>
        <location evidence="1 8">Cell outer membrane</location>
        <topology evidence="1 8">Multi-pass membrane protein</topology>
    </subcellularLocation>
</comment>
<dbReference type="InterPro" id="IPR039426">
    <property type="entry name" value="TonB-dep_rcpt-like"/>
</dbReference>
<keyword evidence="13" id="KW-0675">Receptor</keyword>
<comment type="similarity">
    <text evidence="8 9">Belongs to the TonB-dependent receptor family.</text>
</comment>
<evidence type="ECO:0000256" key="10">
    <source>
        <dbReference type="SAM" id="SignalP"/>
    </source>
</evidence>
<keyword evidence="10" id="KW-0732">Signal</keyword>
<gene>
    <name evidence="13" type="ORF">Q3O59_03255</name>
</gene>
<feature type="chain" id="PRO_5047493096" evidence="10">
    <location>
        <begin position="25"/>
        <end position="967"/>
    </location>
</feature>
<feature type="domain" description="TonB-dependent receptor-like beta-barrel" evidence="11">
    <location>
        <begin position="348"/>
        <end position="932"/>
    </location>
</feature>
<dbReference type="EMBL" id="JAUZVY010000001">
    <property type="protein sequence ID" value="MDP4528049.1"/>
    <property type="molecule type" value="Genomic_DNA"/>
</dbReference>
<dbReference type="Gene3D" id="2.170.130.10">
    <property type="entry name" value="TonB-dependent receptor, plug domain"/>
    <property type="match status" value="1"/>
</dbReference>
<evidence type="ECO:0000256" key="9">
    <source>
        <dbReference type="RuleBase" id="RU003357"/>
    </source>
</evidence>
<keyword evidence="7 8" id="KW-0998">Cell outer membrane</keyword>
<evidence type="ECO:0000256" key="6">
    <source>
        <dbReference type="ARBA" id="ARBA00023136"/>
    </source>
</evidence>
<name>A0ABT9GM55_9GAMM</name>